<dbReference type="GO" id="GO:0015074">
    <property type="term" value="P:DNA integration"/>
    <property type="evidence" value="ECO:0007669"/>
    <property type="project" value="InterPro"/>
</dbReference>
<dbReference type="Pfam" id="PF17921">
    <property type="entry name" value="Integrase_H2C2"/>
    <property type="match status" value="1"/>
</dbReference>
<evidence type="ECO:0000313" key="2">
    <source>
        <dbReference type="EMBL" id="RDX68856.1"/>
    </source>
</evidence>
<dbReference type="InterPro" id="IPR036397">
    <property type="entry name" value="RNaseH_sf"/>
</dbReference>
<dbReference type="Proteomes" id="UP000257109">
    <property type="component" value="Unassembled WGS sequence"/>
</dbReference>
<proteinExistence type="predicted"/>
<dbReference type="GO" id="GO:0003676">
    <property type="term" value="F:nucleic acid binding"/>
    <property type="evidence" value="ECO:0007669"/>
    <property type="project" value="InterPro"/>
</dbReference>
<dbReference type="Gene3D" id="3.30.420.10">
    <property type="entry name" value="Ribonuclease H-like superfamily/Ribonuclease H"/>
    <property type="match status" value="1"/>
</dbReference>
<keyword evidence="3" id="KW-1185">Reference proteome</keyword>
<name>A0A371ESB9_MUCPR</name>
<protein>
    <submittedName>
        <fullName evidence="2">Mitochondrial protein</fullName>
    </submittedName>
</protein>
<dbReference type="PANTHER" id="PTHR47266">
    <property type="entry name" value="ENDONUCLEASE-RELATED"/>
    <property type="match status" value="1"/>
</dbReference>
<dbReference type="SUPFAM" id="SSF53098">
    <property type="entry name" value="Ribonuclease H-like"/>
    <property type="match status" value="1"/>
</dbReference>
<comment type="caution">
    <text evidence="2">The sequence shown here is derived from an EMBL/GenBank/DDBJ whole genome shotgun (WGS) entry which is preliminary data.</text>
</comment>
<dbReference type="Gene3D" id="1.10.340.70">
    <property type="match status" value="1"/>
</dbReference>
<accession>A0A371ESB9</accession>
<feature type="domain" description="Integrase catalytic" evidence="1">
    <location>
        <begin position="133"/>
        <end position="214"/>
    </location>
</feature>
<dbReference type="OrthoDB" id="10055717at2759"/>
<dbReference type="PROSITE" id="PS50994">
    <property type="entry name" value="INTEGRASE"/>
    <property type="match status" value="1"/>
</dbReference>
<gene>
    <name evidence="2" type="ORF">CR513_52101</name>
</gene>
<dbReference type="InterPro" id="IPR012337">
    <property type="entry name" value="RNaseH-like_sf"/>
</dbReference>
<dbReference type="AlphaFoldDB" id="A0A371ESB9"/>
<evidence type="ECO:0000259" key="1">
    <source>
        <dbReference type="PROSITE" id="PS50994"/>
    </source>
</evidence>
<sequence>MTHATPWYADIYNYLVASTYPQGTSRAYKARLESDAKYYVWDDPYLWRMCNDQVIRTCIQESEIQSVLHFYHAAAEGGHYGSSRIARKVLNYGLYWPTIFRDAHTFVLAYEQCQKIGIAITRRNEMPQQPMIWVEAKAAKVNDAKTVVEFLKSNIFCKFGVLKALINDQGSHLCNYTMAMLLEKYRVVHRVAITYHPQTNDQAEVFNREIKKLL</sequence>
<evidence type="ECO:0000313" key="3">
    <source>
        <dbReference type="Proteomes" id="UP000257109"/>
    </source>
</evidence>
<dbReference type="InterPro" id="IPR001584">
    <property type="entry name" value="Integrase_cat-core"/>
</dbReference>
<dbReference type="EMBL" id="QJKJ01012352">
    <property type="protein sequence ID" value="RDX68856.1"/>
    <property type="molecule type" value="Genomic_DNA"/>
</dbReference>
<feature type="non-terminal residue" evidence="2">
    <location>
        <position position="1"/>
    </location>
</feature>
<dbReference type="InterPro" id="IPR052160">
    <property type="entry name" value="Gypsy_RT_Integrase-like"/>
</dbReference>
<reference evidence="2" key="1">
    <citation type="submission" date="2018-05" db="EMBL/GenBank/DDBJ databases">
        <title>Draft genome of Mucuna pruriens seed.</title>
        <authorList>
            <person name="Nnadi N.E."/>
            <person name="Vos R."/>
            <person name="Hasami M.H."/>
            <person name="Devisetty U.K."/>
            <person name="Aguiy J.C."/>
        </authorList>
    </citation>
    <scope>NUCLEOTIDE SEQUENCE [LARGE SCALE GENOMIC DNA]</scope>
    <source>
        <strain evidence="2">JCA_2017</strain>
    </source>
</reference>
<dbReference type="InterPro" id="IPR041588">
    <property type="entry name" value="Integrase_H2C2"/>
</dbReference>
<organism evidence="2 3">
    <name type="scientific">Mucuna pruriens</name>
    <name type="common">Velvet bean</name>
    <name type="synonym">Dolichos pruriens</name>
    <dbReference type="NCBI Taxonomy" id="157652"/>
    <lineage>
        <taxon>Eukaryota</taxon>
        <taxon>Viridiplantae</taxon>
        <taxon>Streptophyta</taxon>
        <taxon>Embryophyta</taxon>
        <taxon>Tracheophyta</taxon>
        <taxon>Spermatophyta</taxon>
        <taxon>Magnoliopsida</taxon>
        <taxon>eudicotyledons</taxon>
        <taxon>Gunneridae</taxon>
        <taxon>Pentapetalae</taxon>
        <taxon>rosids</taxon>
        <taxon>fabids</taxon>
        <taxon>Fabales</taxon>
        <taxon>Fabaceae</taxon>
        <taxon>Papilionoideae</taxon>
        <taxon>50 kb inversion clade</taxon>
        <taxon>NPAAA clade</taxon>
        <taxon>indigoferoid/millettioid clade</taxon>
        <taxon>Phaseoleae</taxon>
        <taxon>Mucuna</taxon>
    </lineage>
</organism>